<proteinExistence type="predicted"/>
<gene>
    <name evidence="1" type="ORF">TBRA_LOCUS10542</name>
</gene>
<name>A0A6H5INM7_9HYME</name>
<dbReference type="EMBL" id="CADCXV010000925">
    <property type="protein sequence ID" value="CAB0038773.1"/>
    <property type="molecule type" value="Genomic_DNA"/>
</dbReference>
<dbReference type="Proteomes" id="UP000479190">
    <property type="component" value="Unassembled WGS sequence"/>
</dbReference>
<evidence type="ECO:0000313" key="1">
    <source>
        <dbReference type="EMBL" id="CAB0038773.1"/>
    </source>
</evidence>
<keyword evidence="2" id="KW-1185">Reference proteome</keyword>
<evidence type="ECO:0000313" key="2">
    <source>
        <dbReference type="Proteomes" id="UP000479190"/>
    </source>
</evidence>
<protein>
    <submittedName>
        <fullName evidence="1">Uncharacterized protein</fullName>
    </submittedName>
</protein>
<organism evidence="1 2">
    <name type="scientific">Trichogramma brassicae</name>
    <dbReference type="NCBI Taxonomy" id="86971"/>
    <lineage>
        <taxon>Eukaryota</taxon>
        <taxon>Metazoa</taxon>
        <taxon>Ecdysozoa</taxon>
        <taxon>Arthropoda</taxon>
        <taxon>Hexapoda</taxon>
        <taxon>Insecta</taxon>
        <taxon>Pterygota</taxon>
        <taxon>Neoptera</taxon>
        <taxon>Endopterygota</taxon>
        <taxon>Hymenoptera</taxon>
        <taxon>Apocrita</taxon>
        <taxon>Proctotrupomorpha</taxon>
        <taxon>Chalcidoidea</taxon>
        <taxon>Trichogrammatidae</taxon>
        <taxon>Trichogramma</taxon>
    </lineage>
</organism>
<sequence>MGDRRSSVFVGDRRLYAYNTANTTRELHTSHRRDMRASYILAHVAARDFFALFDARIKATTTSLTMTHAGAPTTPQGRVGMSSSLSLRALSCLTYFSSCVVLAYTTSYLYTPARANKPILDKRSRDKSYPARASRPVSP</sequence>
<reference evidence="1 2" key="1">
    <citation type="submission" date="2020-02" db="EMBL/GenBank/DDBJ databases">
        <authorList>
            <person name="Ferguson B K."/>
        </authorList>
    </citation>
    <scope>NUCLEOTIDE SEQUENCE [LARGE SCALE GENOMIC DNA]</scope>
</reference>
<dbReference type="AlphaFoldDB" id="A0A6H5INM7"/>
<accession>A0A6H5INM7</accession>